<dbReference type="EMBL" id="VANP01000013">
    <property type="protein sequence ID" value="TLP54567.1"/>
    <property type="molecule type" value="Genomic_DNA"/>
</dbReference>
<keyword evidence="2 6" id="KW-0288">FMN</keyword>
<dbReference type="PANTHER" id="PTHR43741">
    <property type="entry name" value="FMN-DEPENDENT NADH-AZOREDUCTASE 1"/>
    <property type="match status" value="1"/>
</dbReference>
<comment type="caution">
    <text evidence="8">The sequence shown here is derived from an EMBL/GenBank/DDBJ whole genome shotgun (WGS) entry which is preliminary data.</text>
</comment>
<dbReference type="SUPFAM" id="SSF52218">
    <property type="entry name" value="Flavoproteins"/>
    <property type="match status" value="1"/>
</dbReference>
<proteinExistence type="inferred from homology"/>
<keyword evidence="3 6" id="KW-0560">Oxidoreductase</keyword>
<comment type="function">
    <text evidence="6">Also exhibits azoreductase activity. Catalyzes the reductive cleavage of the azo bond in aromatic azo compounds to the corresponding amines.</text>
</comment>
<evidence type="ECO:0000313" key="9">
    <source>
        <dbReference type="Proteomes" id="UP000309033"/>
    </source>
</evidence>
<keyword evidence="1 6" id="KW-0285">Flavoprotein</keyword>
<dbReference type="InterPro" id="IPR029039">
    <property type="entry name" value="Flavoprotein-like_sf"/>
</dbReference>
<dbReference type="Gene3D" id="3.40.50.360">
    <property type="match status" value="1"/>
</dbReference>
<accession>A0A5R8YNL8</accession>
<feature type="binding site" evidence="6">
    <location>
        <begin position="131"/>
        <end position="134"/>
    </location>
    <ligand>
        <name>FMN</name>
        <dbReference type="ChEBI" id="CHEBI:58210"/>
    </ligand>
</feature>
<dbReference type="AlphaFoldDB" id="A0A5R8YNL8"/>
<dbReference type="OrthoDB" id="9805013at2"/>
<dbReference type="InterPro" id="IPR023048">
    <property type="entry name" value="NADH:quinone_OxRdtase_FMN_depd"/>
</dbReference>
<dbReference type="Pfam" id="PF02525">
    <property type="entry name" value="Flavodoxin_2"/>
    <property type="match status" value="1"/>
</dbReference>
<evidence type="ECO:0000313" key="8">
    <source>
        <dbReference type="EMBL" id="TLP54567.1"/>
    </source>
</evidence>
<protein>
    <recommendedName>
        <fullName evidence="6">FMN dependent NADH:quinone oxidoreductase</fullName>
        <ecNumber evidence="6">1.6.5.-</ecNumber>
    </recommendedName>
    <alternativeName>
        <fullName evidence="6">Azo-dye reductase</fullName>
    </alternativeName>
    <alternativeName>
        <fullName evidence="6">FMN-dependent NADH-azo compound oxidoreductase</fullName>
    </alternativeName>
    <alternativeName>
        <fullName evidence="6">FMN-dependent NADH-azoreductase</fullName>
        <ecNumber evidence="6">1.7.1.17</ecNumber>
    </alternativeName>
</protein>
<reference evidence="8" key="1">
    <citation type="submission" date="2019-05" db="EMBL/GenBank/DDBJ databases">
        <title>Isolation, diversity and antifungal activity of Actinobacteria from wheat.</title>
        <authorList>
            <person name="Yu B."/>
        </authorList>
    </citation>
    <scope>NUCLEOTIDE SEQUENCE [LARGE SCALE GENOMIC DNA]</scope>
    <source>
        <strain evidence="8">NEAU-HEGS1-5</strain>
    </source>
</reference>
<dbReference type="Proteomes" id="UP000309033">
    <property type="component" value="Unassembled WGS sequence"/>
</dbReference>
<evidence type="ECO:0000256" key="2">
    <source>
        <dbReference type="ARBA" id="ARBA00022643"/>
    </source>
</evidence>
<dbReference type="GO" id="GO:0009055">
    <property type="term" value="F:electron transfer activity"/>
    <property type="evidence" value="ECO:0007669"/>
    <property type="project" value="UniProtKB-UniRule"/>
</dbReference>
<name>A0A5R8YNL8_9ACTN</name>
<comment type="subunit">
    <text evidence="6">Homodimer.</text>
</comment>
<comment type="similarity">
    <text evidence="6">Belongs to the azoreductase type 1 family.</text>
</comment>
<dbReference type="GO" id="GO:0016652">
    <property type="term" value="F:oxidoreductase activity, acting on NAD(P)H as acceptor"/>
    <property type="evidence" value="ECO:0007669"/>
    <property type="project" value="UniProtKB-UniRule"/>
</dbReference>
<comment type="cofactor">
    <cofactor evidence="6">
        <name>FMN</name>
        <dbReference type="ChEBI" id="CHEBI:58210"/>
    </cofactor>
    <text evidence="6">Binds 1 FMN per subunit.</text>
</comment>
<dbReference type="InterPro" id="IPR050104">
    <property type="entry name" value="FMN-dep_NADH:Q_OxRdtase_AzoR1"/>
</dbReference>
<keyword evidence="4 6" id="KW-0520">NAD</keyword>
<dbReference type="InterPro" id="IPR003680">
    <property type="entry name" value="Flavodoxin_fold"/>
</dbReference>
<evidence type="ECO:0000259" key="7">
    <source>
        <dbReference type="Pfam" id="PF02525"/>
    </source>
</evidence>
<comment type="function">
    <text evidence="6">Quinone reductase that provides resistance to thiol-specific stress caused by electrophilic quinones.</text>
</comment>
<dbReference type="PANTHER" id="PTHR43741:SF4">
    <property type="entry name" value="FMN-DEPENDENT NADH:QUINONE OXIDOREDUCTASE"/>
    <property type="match status" value="1"/>
</dbReference>
<dbReference type="GO" id="GO:0010181">
    <property type="term" value="F:FMN binding"/>
    <property type="evidence" value="ECO:0007669"/>
    <property type="project" value="UniProtKB-UniRule"/>
</dbReference>
<comment type="caution">
    <text evidence="6">Lacks conserved residue(s) required for the propagation of feature annotation.</text>
</comment>
<sequence>MSHLLHIDASARAKGSVSREIAATFRDGWTGTVSHRDLGAEPLPHLTGSAITSRWSPADQHTAEERAAAALQDALVDELLAADAYLFAVPMYNYGVPSTFKAWLDHVLIVGRTVGVAETPVAGRPATLVLSKGGGYRPGTPREGWDYAEPYLRRILGEVLGLDLHVIAAELTLADTTPAMADLRGLAAESLAAAHAAAGARVRSLAAA</sequence>
<evidence type="ECO:0000256" key="1">
    <source>
        <dbReference type="ARBA" id="ARBA00022630"/>
    </source>
</evidence>
<evidence type="ECO:0000256" key="6">
    <source>
        <dbReference type="HAMAP-Rule" id="MF_01216"/>
    </source>
</evidence>
<organism evidence="8 9">
    <name type="scientific">Microbispora triticiradicis</name>
    <dbReference type="NCBI Taxonomy" id="2200763"/>
    <lineage>
        <taxon>Bacteria</taxon>
        <taxon>Bacillati</taxon>
        <taxon>Actinomycetota</taxon>
        <taxon>Actinomycetes</taxon>
        <taxon>Streptosporangiales</taxon>
        <taxon>Streptosporangiaceae</taxon>
        <taxon>Microbispora</taxon>
    </lineage>
</organism>
<keyword evidence="9" id="KW-1185">Reference proteome</keyword>
<feature type="domain" description="Flavodoxin-like fold" evidence="7">
    <location>
        <begin position="3"/>
        <end position="175"/>
    </location>
</feature>
<evidence type="ECO:0000256" key="3">
    <source>
        <dbReference type="ARBA" id="ARBA00023002"/>
    </source>
</evidence>
<gene>
    <name evidence="6" type="primary">azoR</name>
    <name evidence="8" type="ORF">FED44_27850</name>
</gene>
<comment type="catalytic activity">
    <reaction evidence="5">
        <text>N,N-dimethyl-1,4-phenylenediamine + anthranilate + 2 NAD(+) = 2-(4-dimethylaminophenyl)diazenylbenzoate + 2 NADH + 2 H(+)</text>
        <dbReference type="Rhea" id="RHEA:55872"/>
        <dbReference type="ChEBI" id="CHEBI:15378"/>
        <dbReference type="ChEBI" id="CHEBI:15783"/>
        <dbReference type="ChEBI" id="CHEBI:16567"/>
        <dbReference type="ChEBI" id="CHEBI:57540"/>
        <dbReference type="ChEBI" id="CHEBI:57945"/>
        <dbReference type="ChEBI" id="CHEBI:71579"/>
        <dbReference type="EC" id="1.7.1.17"/>
    </reaction>
    <physiologicalReaction direction="right-to-left" evidence="5">
        <dbReference type="Rhea" id="RHEA:55874"/>
    </physiologicalReaction>
</comment>
<dbReference type="HAMAP" id="MF_01216">
    <property type="entry name" value="Azoreductase_type1"/>
    <property type="match status" value="1"/>
</dbReference>
<comment type="catalytic activity">
    <reaction evidence="6">
        <text>2 a quinone + NADH + H(+) = 2 a 1,4-benzosemiquinone + NAD(+)</text>
        <dbReference type="Rhea" id="RHEA:65952"/>
        <dbReference type="ChEBI" id="CHEBI:15378"/>
        <dbReference type="ChEBI" id="CHEBI:57540"/>
        <dbReference type="ChEBI" id="CHEBI:57945"/>
        <dbReference type="ChEBI" id="CHEBI:132124"/>
        <dbReference type="ChEBI" id="CHEBI:134225"/>
    </reaction>
</comment>
<dbReference type="GO" id="GO:0016655">
    <property type="term" value="F:oxidoreductase activity, acting on NAD(P)H, quinone or similar compound as acceptor"/>
    <property type="evidence" value="ECO:0007669"/>
    <property type="project" value="InterPro"/>
</dbReference>
<evidence type="ECO:0000256" key="4">
    <source>
        <dbReference type="ARBA" id="ARBA00023027"/>
    </source>
</evidence>
<dbReference type="EC" id="1.7.1.17" evidence="6"/>
<evidence type="ECO:0000256" key="5">
    <source>
        <dbReference type="ARBA" id="ARBA00048542"/>
    </source>
</evidence>
<feature type="binding site" evidence="6">
    <location>
        <begin position="16"/>
        <end position="18"/>
    </location>
    <ligand>
        <name>FMN</name>
        <dbReference type="ChEBI" id="CHEBI:58210"/>
    </ligand>
</feature>
<feature type="binding site" evidence="6">
    <location>
        <position position="10"/>
    </location>
    <ligand>
        <name>FMN</name>
        <dbReference type="ChEBI" id="CHEBI:58210"/>
    </ligand>
</feature>
<dbReference type="EC" id="1.6.5.-" evidence="6"/>